<evidence type="ECO:0000256" key="1">
    <source>
        <dbReference type="ARBA" id="ARBA00022737"/>
    </source>
</evidence>
<sequence>MSLVVSTFSDGLQRELPECLPILVNRMDNEITRLTVVKSFAVIAKSPIRVDLSCVLDHVISELTAFLQKANRALRQATLGTVILLSTINRRKSMSIASFTERAVQHVRRAAALALSTAARNKPNLIKGLLPKLLPHLYDQIVCQGRNFLVLTMCKWRPSQFSPIGKLKGGRFRNSFDIGSVTMIREHHGIDKNNNNARLVASSTSAWISSGSSL</sequence>
<dbReference type="AlphaFoldDB" id="A0A8J5VSD5"/>
<keyword evidence="4" id="KW-1185">Reference proteome</keyword>
<dbReference type="PANTHER" id="PTHR12696">
    <property type="entry name" value="TIP120"/>
    <property type="match status" value="1"/>
</dbReference>
<evidence type="ECO:0000313" key="3">
    <source>
        <dbReference type="EMBL" id="KAG8069856.1"/>
    </source>
</evidence>
<dbReference type="Proteomes" id="UP000729402">
    <property type="component" value="Unassembled WGS sequence"/>
</dbReference>
<evidence type="ECO:0008006" key="5">
    <source>
        <dbReference type="Google" id="ProtNLM"/>
    </source>
</evidence>
<comment type="caution">
    <text evidence="3">The sequence shown here is derived from an EMBL/GenBank/DDBJ whole genome shotgun (WGS) entry which is preliminary data.</text>
</comment>
<keyword evidence="2" id="KW-0833">Ubl conjugation pathway</keyword>
<keyword evidence="1" id="KW-0677">Repeat</keyword>
<evidence type="ECO:0000256" key="2">
    <source>
        <dbReference type="ARBA" id="ARBA00022786"/>
    </source>
</evidence>
<accession>A0A8J5VSD5</accession>
<protein>
    <recommendedName>
        <fullName evidence="5">TOG domain-containing protein</fullName>
    </recommendedName>
</protein>
<dbReference type="OrthoDB" id="6260732at2759"/>
<name>A0A8J5VSD5_ZIZPA</name>
<reference evidence="3" key="2">
    <citation type="submission" date="2021-02" db="EMBL/GenBank/DDBJ databases">
        <authorList>
            <person name="Kimball J.A."/>
            <person name="Haas M.W."/>
            <person name="Macchietto M."/>
            <person name="Kono T."/>
            <person name="Duquette J."/>
            <person name="Shao M."/>
        </authorList>
    </citation>
    <scope>NUCLEOTIDE SEQUENCE</scope>
    <source>
        <tissue evidence="3">Fresh leaf tissue</tissue>
    </source>
</reference>
<reference evidence="3" key="1">
    <citation type="journal article" date="2021" name="bioRxiv">
        <title>Whole Genome Assembly and Annotation of Northern Wild Rice, Zizania palustris L., Supports a Whole Genome Duplication in the Zizania Genus.</title>
        <authorList>
            <person name="Haas M."/>
            <person name="Kono T."/>
            <person name="Macchietto M."/>
            <person name="Millas R."/>
            <person name="McGilp L."/>
            <person name="Shao M."/>
            <person name="Duquette J."/>
            <person name="Hirsch C.N."/>
            <person name="Kimball J."/>
        </authorList>
    </citation>
    <scope>NUCLEOTIDE SEQUENCE</scope>
    <source>
        <tissue evidence="3">Fresh leaf tissue</tissue>
    </source>
</reference>
<gene>
    <name evidence="3" type="ORF">GUJ93_ZPchr0006g44198</name>
</gene>
<evidence type="ECO:0000313" key="4">
    <source>
        <dbReference type="Proteomes" id="UP000729402"/>
    </source>
</evidence>
<dbReference type="GO" id="GO:0010265">
    <property type="term" value="P:SCF complex assembly"/>
    <property type="evidence" value="ECO:0007669"/>
    <property type="project" value="InterPro"/>
</dbReference>
<organism evidence="3 4">
    <name type="scientific">Zizania palustris</name>
    <name type="common">Northern wild rice</name>
    <dbReference type="NCBI Taxonomy" id="103762"/>
    <lineage>
        <taxon>Eukaryota</taxon>
        <taxon>Viridiplantae</taxon>
        <taxon>Streptophyta</taxon>
        <taxon>Embryophyta</taxon>
        <taxon>Tracheophyta</taxon>
        <taxon>Spermatophyta</taxon>
        <taxon>Magnoliopsida</taxon>
        <taxon>Liliopsida</taxon>
        <taxon>Poales</taxon>
        <taxon>Poaceae</taxon>
        <taxon>BOP clade</taxon>
        <taxon>Oryzoideae</taxon>
        <taxon>Oryzeae</taxon>
        <taxon>Zizaniinae</taxon>
        <taxon>Zizania</taxon>
    </lineage>
</organism>
<dbReference type="InterPro" id="IPR039852">
    <property type="entry name" value="CAND1/CAND2"/>
</dbReference>
<dbReference type="EMBL" id="JAAALK010000283">
    <property type="protein sequence ID" value="KAG8069856.1"/>
    <property type="molecule type" value="Genomic_DNA"/>
</dbReference>
<proteinExistence type="predicted"/>